<organism evidence="1 2">
    <name type="scientific">Halalkaliarchaeum desulfuricum</name>
    <dbReference type="NCBI Taxonomy" id="2055893"/>
    <lineage>
        <taxon>Archaea</taxon>
        <taxon>Methanobacteriati</taxon>
        <taxon>Methanobacteriota</taxon>
        <taxon>Stenosarchaea group</taxon>
        <taxon>Halobacteria</taxon>
        <taxon>Halobacteriales</taxon>
        <taxon>Haloferacaceae</taxon>
        <taxon>Halalkaliarchaeum</taxon>
    </lineage>
</organism>
<accession>A0A343TGS6</accession>
<reference evidence="2" key="1">
    <citation type="submission" date="2017-11" db="EMBL/GenBank/DDBJ databases">
        <title>Phenotypic and genomic properties of facultatively anaerobic sulfur-reducing natronoarchaea from hypersaline soda lakes.</title>
        <authorList>
            <person name="Sorokin D.Y."/>
            <person name="Kublanov I.V."/>
            <person name="Roman P."/>
            <person name="Sinninghe Damste J.S."/>
            <person name="Golyshin P.N."/>
            <person name="Rojo D."/>
            <person name="Ciordia S."/>
            <person name="Mena M.D.C."/>
            <person name="Ferrer M."/>
            <person name="Messina E."/>
            <person name="Smedile F."/>
            <person name="La Spada G."/>
            <person name="La Cono V."/>
            <person name="Yakimov M.M."/>
        </authorList>
    </citation>
    <scope>NUCLEOTIDE SEQUENCE [LARGE SCALE GENOMIC DNA]</scope>
    <source>
        <strain evidence="2">AArc-Sl</strain>
    </source>
</reference>
<dbReference type="Proteomes" id="UP000263012">
    <property type="component" value="Chromosome"/>
</dbReference>
<name>A0A343TGS6_9EURY</name>
<evidence type="ECO:0000313" key="2">
    <source>
        <dbReference type="Proteomes" id="UP000263012"/>
    </source>
</evidence>
<evidence type="ECO:0000313" key="1">
    <source>
        <dbReference type="EMBL" id="AUX08298.1"/>
    </source>
</evidence>
<dbReference type="RefSeq" id="WP_119814968.1">
    <property type="nucleotide sequence ID" value="NZ_CP025066.1"/>
</dbReference>
<dbReference type="EMBL" id="CP025066">
    <property type="protein sequence ID" value="AUX08298.1"/>
    <property type="molecule type" value="Genomic_DNA"/>
</dbReference>
<keyword evidence="2" id="KW-1185">Reference proteome</keyword>
<gene>
    <name evidence="1" type="ORF">AArcSl_0648</name>
</gene>
<dbReference type="AlphaFoldDB" id="A0A343TGS6"/>
<dbReference type="KEGG" id="hdf:AArcSl_0648"/>
<protein>
    <submittedName>
        <fullName evidence="1">Uncharacterized protein</fullName>
    </submittedName>
</protein>
<dbReference type="GeneID" id="37876987"/>
<sequence>MNRRTLILLLGGTSAGALTLGTDAFSSGTVERAVNAEVGPDDESLVGYEVQADENSDENLPEVVVTAGENEKRSLVSIKNRFKEDAAIEIVDVKVATQDNEEPNVVDVEWDEGSFGSGDSADICGKIACEDEGTDIVELTVTIEGSGITTSLFGDTNIRRLVVRCESEISA</sequence>
<proteinExistence type="predicted"/>